<protein>
    <submittedName>
        <fullName evidence="2">Uncharacterized protein</fullName>
    </submittedName>
</protein>
<dbReference type="Proteomes" id="UP000001631">
    <property type="component" value="Unassembled WGS sequence"/>
</dbReference>
<dbReference type="AlphaFoldDB" id="C0NFU8"/>
<dbReference type="HOGENOM" id="CLU_1488622_0_0_1"/>
<evidence type="ECO:0000256" key="1">
    <source>
        <dbReference type="SAM" id="MobiDB-lite"/>
    </source>
</evidence>
<gene>
    <name evidence="2" type="ORF">HCBG_01764</name>
</gene>
<reference evidence="2" key="1">
    <citation type="submission" date="2009-02" db="EMBL/GenBank/DDBJ databases">
        <title>The Genome Sequence of Ajellomyces capsulatus strain G186AR.</title>
        <authorList>
            <consortium name="The Broad Institute Genome Sequencing Platform"/>
            <person name="Champion M."/>
            <person name="Cuomo C."/>
            <person name="Ma L.-J."/>
            <person name="Henn M.R."/>
            <person name="Sil A."/>
            <person name="Goldman B."/>
            <person name="Young S.K."/>
            <person name="Kodira C.D."/>
            <person name="Zeng Q."/>
            <person name="Koehrsen M."/>
            <person name="Alvarado L."/>
            <person name="Berlin A."/>
            <person name="Borenstein D."/>
            <person name="Chen Z."/>
            <person name="Engels R."/>
            <person name="Freedman E."/>
            <person name="Gellesch M."/>
            <person name="Goldberg J."/>
            <person name="Griggs A."/>
            <person name="Gujja S."/>
            <person name="Heiman D."/>
            <person name="Hepburn T."/>
            <person name="Howarth C."/>
            <person name="Jen D."/>
            <person name="Larson L."/>
            <person name="Lewis B."/>
            <person name="Mehta T."/>
            <person name="Park D."/>
            <person name="Pearson M."/>
            <person name="Roberts A."/>
            <person name="Saif S."/>
            <person name="Shea T."/>
            <person name="Shenoy N."/>
            <person name="Sisk P."/>
            <person name="Stolte C."/>
            <person name="Sykes S."/>
            <person name="Walk T."/>
            <person name="White J."/>
            <person name="Yandava C."/>
            <person name="Klein B."/>
            <person name="McEwen J.G."/>
            <person name="Puccia R."/>
            <person name="Goldman G.H."/>
            <person name="Felipe M.S."/>
            <person name="Nino-Vega G."/>
            <person name="San-Blas G."/>
            <person name="Taylor J."/>
            <person name="Mendoza L."/>
            <person name="Galagan J."/>
            <person name="Nusbaum C."/>
            <person name="Birren B."/>
        </authorList>
    </citation>
    <scope>NUCLEOTIDE SEQUENCE</scope>
    <source>
        <strain evidence="2">G186AR</strain>
    </source>
</reference>
<dbReference type="RefSeq" id="XP_045290599.1">
    <property type="nucleotide sequence ID" value="XM_045428813.1"/>
</dbReference>
<dbReference type="InParanoid" id="C0NFU8"/>
<evidence type="ECO:0000313" key="3">
    <source>
        <dbReference type="Proteomes" id="UP000001631"/>
    </source>
</evidence>
<sequence length="181" mass="19319">MTEHHDIKKQADFDLLPRPRRAGWQAHWPKYHIQAHARMQNRSAVRLAGCRGQVQGPTSPGFGPVAQALEGPGGVLAPGERSLWPITGHGLWSGWTMGQYHGRGGGQGAGMELEPTAYRLPPTANHKPQTRDHRPQTTDGMGQPGGTVGAEEGTAARLGLVSYGTNGSLLASLWAVLALLV</sequence>
<dbReference type="GeneID" id="69034780"/>
<dbReference type="EMBL" id="GG663364">
    <property type="protein sequence ID" value="EEH10119.1"/>
    <property type="molecule type" value="Genomic_DNA"/>
</dbReference>
<evidence type="ECO:0000313" key="2">
    <source>
        <dbReference type="EMBL" id="EEH10119.1"/>
    </source>
</evidence>
<organism evidence="2 3">
    <name type="scientific">Ajellomyces capsulatus (strain G186AR / H82 / ATCC MYA-2454 / RMSCC 2432)</name>
    <name type="common">Darling's disease fungus</name>
    <name type="synonym">Histoplasma capsulatum</name>
    <dbReference type="NCBI Taxonomy" id="447093"/>
    <lineage>
        <taxon>Eukaryota</taxon>
        <taxon>Fungi</taxon>
        <taxon>Dikarya</taxon>
        <taxon>Ascomycota</taxon>
        <taxon>Pezizomycotina</taxon>
        <taxon>Eurotiomycetes</taxon>
        <taxon>Eurotiomycetidae</taxon>
        <taxon>Onygenales</taxon>
        <taxon>Ajellomycetaceae</taxon>
        <taxon>Histoplasma</taxon>
    </lineage>
</organism>
<proteinExistence type="predicted"/>
<name>C0NFU8_AJECG</name>
<keyword evidence="3" id="KW-1185">Reference proteome</keyword>
<accession>C0NFU8</accession>
<feature type="region of interest" description="Disordered" evidence="1">
    <location>
        <begin position="122"/>
        <end position="148"/>
    </location>
</feature>